<dbReference type="FunCoup" id="G8ZP97">
    <property type="interactions" value="31"/>
</dbReference>
<dbReference type="InParanoid" id="G8ZP97"/>
<feature type="region of interest" description="Disordered" evidence="1">
    <location>
        <begin position="189"/>
        <end position="217"/>
    </location>
</feature>
<name>G8ZP97_TORDE</name>
<dbReference type="AlphaFoldDB" id="G8ZP97"/>
<keyword evidence="3" id="KW-1185">Reference proteome</keyword>
<dbReference type="eggNOG" id="ENOG502SDIG">
    <property type="taxonomic scope" value="Eukaryota"/>
</dbReference>
<dbReference type="RefSeq" id="XP_003679652.1">
    <property type="nucleotide sequence ID" value="XM_003679604.1"/>
</dbReference>
<reference evidence="2 3" key="1">
    <citation type="journal article" date="2011" name="Proc. Natl. Acad. Sci. U.S.A.">
        <title>Evolutionary erosion of yeast sex chromosomes by mating-type switching accidents.</title>
        <authorList>
            <person name="Gordon J.L."/>
            <person name="Armisen D."/>
            <person name="Proux-Wera E."/>
            <person name="Oheigeartaigh S.S."/>
            <person name="Byrne K.P."/>
            <person name="Wolfe K.H."/>
        </authorList>
    </citation>
    <scope>NUCLEOTIDE SEQUENCE [LARGE SCALE GENOMIC DNA]</scope>
    <source>
        <strain evidence="3">ATCC 10662 / CBS 1146 / NBRC 0425 / NCYC 2629 / NRRL Y-866</strain>
    </source>
</reference>
<proteinExistence type="predicted"/>
<dbReference type="OrthoDB" id="4067097at2759"/>
<evidence type="ECO:0000313" key="2">
    <source>
        <dbReference type="EMBL" id="CCE90441.1"/>
    </source>
</evidence>
<feature type="region of interest" description="Disordered" evidence="1">
    <location>
        <begin position="1"/>
        <end position="29"/>
    </location>
</feature>
<dbReference type="HOGENOM" id="CLU_1273051_0_0_1"/>
<accession>G8ZP97</accession>
<dbReference type="Proteomes" id="UP000005627">
    <property type="component" value="Chromosome 2"/>
</dbReference>
<evidence type="ECO:0000313" key="3">
    <source>
        <dbReference type="Proteomes" id="UP000005627"/>
    </source>
</evidence>
<dbReference type="EMBL" id="HE616743">
    <property type="protein sequence ID" value="CCE90441.1"/>
    <property type="molecule type" value="Genomic_DNA"/>
</dbReference>
<gene>
    <name evidence="2" type="primary">TDEL0B03120</name>
    <name evidence="2" type="ORF">TDEL_0B03120</name>
</gene>
<evidence type="ECO:0000256" key="1">
    <source>
        <dbReference type="SAM" id="MobiDB-lite"/>
    </source>
</evidence>
<feature type="compositionally biased region" description="Basic residues" evidence="1">
    <location>
        <begin position="199"/>
        <end position="209"/>
    </location>
</feature>
<sequence length="217" mass="25604">MELRKRKKVQYQTETRPKRLLRSTTESVPRTKRSYTVKPLQRPGFRGEECEWNSSRDVLSYREAQKNLQRLTKLQNDLYYSDLKIPQLLGPTKECRLFRLPDDIKNFKKITEDLTLLINNIESVNQPVFTKQLPSPHDFTNHPSSMQSLAKLYHIDIRDISDRLTNKKYSSRTEIQSISRKLEKPLLKGRDTSLEWPSKPRKRDGKHNKFGSVSLFT</sequence>
<dbReference type="KEGG" id="tdl:TDEL_0B03120"/>
<dbReference type="GeneID" id="11504441"/>
<organism evidence="2 3">
    <name type="scientific">Torulaspora delbrueckii</name>
    <name type="common">Yeast</name>
    <name type="synonym">Candida colliculosa</name>
    <dbReference type="NCBI Taxonomy" id="4950"/>
    <lineage>
        <taxon>Eukaryota</taxon>
        <taxon>Fungi</taxon>
        <taxon>Dikarya</taxon>
        <taxon>Ascomycota</taxon>
        <taxon>Saccharomycotina</taxon>
        <taxon>Saccharomycetes</taxon>
        <taxon>Saccharomycetales</taxon>
        <taxon>Saccharomycetaceae</taxon>
        <taxon>Torulaspora</taxon>
    </lineage>
</organism>
<protein>
    <submittedName>
        <fullName evidence="2">Uncharacterized protein</fullName>
    </submittedName>
</protein>